<dbReference type="Proteomes" id="UP000799538">
    <property type="component" value="Unassembled WGS sequence"/>
</dbReference>
<feature type="compositionally biased region" description="Basic and acidic residues" evidence="1">
    <location>
        <begin position="30"/>
        <end position="50"/>
    </location>
</feature>
<feature type="region of interest" description="Disordered" evidence="1">
    <location>
        <begin position="249"/>
        <end position="276"/>
    </location>
</feature>
<name>A0A6A6GP57_9PEZI</name>
<evidence type="ECO:0000313" key="3">
    <source>
        <dbReference type="Proteomes" id="UP000799538"/>
    </source>
</evidence>
<organism evidence="2 3">
    <name type="scientific">Elsinoe ampelina</name>
    <dbReference type="NCBI Taxonomy" id="302913"/>
    <lineage>
        <taxon>Eukaryota</taxon>
        <taxon>Fungi</taxon>
        <taxon>Dikarya</taxon>
        <taxon>Ascomycota</taxon>
        <taxon>Pezizomycotina</taxon>
        <taxon>Dothideomycetes</taxon>
        <taxon>Dothideomycetidae</taxon>
        <taxon>Myriangiales</taxon>
        <taxon>Elsinoaceae</taxon>
        <taxon>Elsinoe</taxon>
    </lineage>
</organism>
<proteinExistence type="predicted"/>
<feature type="region of interest" description="Disordered" evidence="1">
    <location>
        <begin position="1"/>
        <end position="70"/>
    </location>
</feature>
<accession>A0A6A6GP57</accession>
<reference evidence="3" key="1">
    <citation type="journal article" date="2020" name="Stud. Mycol.">
        <title>101 Dothideomycetes genomes: A test case for predicting lifestyles and emergence of pathogens.</title>
        <authorList>
            <person name="Haridas S."/>
            <person name="Albert R."/>
            <person name="Binder M."/>
            <person name="Bloem J."/>
            <person name="LaButti K."/>
            <person name="Salamov A."/>
            <person name="Andreopoulos B."/>
            <person name="Baker S."/>
            <person name="Barry K."/>
            <person name="Bills G."/>
            <person name="Bluhm B."/>
            <person name="Cannon C."/>
            <person name="Castanera R."/>
            <person name="Culley D."/>
            <person name="Daum C."/>
            <person name="Ezra D."/>
            <person name="Gonzalez J."/>
            <person name="Henrissat B."/>
            <person name="Kuo A."/>
            <person name="Liang C."/>
            <person name="Lipzen A."/>
            <person name="Lutzoni F."/>
            <person name="Magnuson J."/>
            <person name="Mondo S."/>
            <person name="Nolan M."/>
            <person name="Ohm R."/>
            <person name="Pangilinan J."/>
            <person name="Park H.-J."/>
            <person name="Ramirez L."/>
            <person name="Alfaro M."/>
            <person name="Sun H."/>
            <person name="Tritt A."/>
            <person name="Yoshinaga Y."/>
            <person name="Zwiers L.-H."/>
            <person name="Turgeon B."/>
            <person name="Goodwin S."/>
            <person name="Spatafora J."/>
            <person name="Crous P."/>
            <person name="Grigoriev I."/>
        </authorList>
    </citation>
    <scope>NUCLEOTIDE SEQUENCE [LARGE SCALE GENOMIC DNA]</scope>
    <source>
        <strain evidence="3">CECT 20119</strain>
    </source>
</reference>
<evidence type="ECO:0000313" key="2">
    <source>
        <dbReference type="EMBL" id="KAF2227369.1"/>
    </source>
</evidence>
<evidence type="ECO:0000256" key="1">
    <source>
        <dbReference type="SAM" id="MobiDB-lite"/>
    </source>
</evidence>
<dbReference type="OrthoDB" id="72772at2759"/>
<gene>
    <name evidence="2" type="ORF">BDZ85DRAFT_277269</name>
</gene>
<protein>
    <submittedName>
        <fullName evidence="2">Uncharacterized protein</fullName>
    </submittedName>
</protein>
<sequence length="276" mass="30147">MRTTHHFKPEWPRQTTTNGAIGSRPIETTVEEKSEQRSAPSKPEKIKYGEDAASCATPLAPRNGDNSSANDSAVFVDNQDETLLETEETEVRVNYRDFRPFLVFDDESGLTRLGVHEMTKGANRRLNGTYGVRVLDIQQTLPNLTYALAYMGAGEGQLPARKACGVRGLVRGNGGAGSAMGSMQNSFDGGITMRREWAVSAEEKGLDRRESFKSGWTRSVMETSPLRNIASVNWEGILRGDVSSTRKAAGLGVRRDERGSVAASAKDTLVSENESE</sequence>
<keyword evidence="3" id="KW-1185">Reference proteome</keyword>
<dbReference type="EMBL" id="ML992501">
    <property type="protein sequence ID" value="KAF2227369.1"/>
    <property type="molecule type" value="Genomic_DNA"/>
</dbReference>
<dbReference type="AlphaFoldDB" id="A0A6A6GP57"/>